<dbReference type="PANTHER" id="PTHR24096:SF265">
    <property type="entry name" value="ENZYME, PUTATIVE (AFU_ORTHOLOGUE AFUA_5G14270)-RELATED"/>
    <property type="match status" value="1"/>
</dbReference>
<name>A0ABR0KG63_9EURO</name>
<dbReference type="EMBL" id="JAVRRG010000028">
    <property type="protein sequence ID" value="KAK5095370.1"/>
    <property type="molecule type" value="Genomic_DNA"/>
</dbReference>
<dbReference type="InterPro" id="IPR000873">
    <property type="entry name" value="AMP-dep_synth/lig_dom"/>
</dbReference>
<evidence type="ECO:0000313" key="3">
    <source>
        <dbReference type="EMBL" id="KAK5095370.1"/>
    </source>
</evidence>
<comment type="caution">
    <text evidence="3">The sequence shown here is derived from an EMBL/GenBank/DDBJ whole genome shotgun (WGS) entry which is preliminary data.</text>
</comment>
<organism evidence="3 4">
    <name type="scientific">Lithohypha guttulata</name>
    <dbReference type="NCBI Taxonomy" id="1690604"/>
    <lineage>
        <taxon>Eukaryota</taxon>
        <taxon>Fungi</taxon>
        <taxon>Dikarya</taxon>
        <taxon>Ascomycota</taxon>
        <taxon>Pezizomycotina</taxon>
        <taxon>Eurotiomycetes</taxon>
        <taxon>Chaetothyriomycetidae</taxon>
        <taxon>Chaetothyriales</taxon>
        <taxon>Trichomeriaceae</taxon>
        <taxon>Lithohypha</taxon>
    </lineage>
</organism>
<dbReference type="Gene3D" id="3.40.50.12780">
    <property type="entry name" value="N-terminal domain of ligase-like"/>
    <property type="match status" value="1"/>
</dbReference>
<dbReference type="InterPro" id="IPR042099">
    <property type="entry name" value="ANL_N_sf"/>
</dbReference>
<dbReference type="PANTHER" id="PTHR24096">
    <property type="entry name" value="LONG-CHAIN-FATTY-ACID--COA LIGASE"/>
    <property type="match status" value="1"/>
</dbReference>
<reference evidence="3 4" key="1">
    <citation type="submission" date="2023-08" db="EMBL/GenBank/DDBJ databases">
        <title>Black Yeasts Isolated from many extreme environments.</title>
        <authorList>
            <person name="Coleine C."/>
            <person name="Stajich J.E."/>
            <person name="Selbmann L."/>
        </authorList>
    </citation>
    <scope>NUCLEOTIDE SEQUENCE [LARGE SCALE GENOMIC DNA]</scope>
    <source>
        <strain evidence="3 4">CCFEE 5885</strain>
    </source>
</reference>
<protein>
    <submittedName>
        <fullName evidence="3">Uncharacterized protein</fullName>
    </submittedName>
</protein>
<dbReference type="Gene3D" id="3.30.300.30">
    <property type="match status" value="1"/>
</dbReference>
<keyword evidence="4" id="KW-1185">Reference proteome</keyword>
<gene>
    <name evidence="3" type="ORF">LTR24_003082</name>
</gene>
<evidence type="ECO:0000259" key="2">
    <source>
        <dbReference type="Pfam" id="PF13193"/>
    </source>
</evidence>
<feature type="domain" description="AMP-dependent synthetase/ligase" evidence="1">
    <location>
        <begin position="41"/>
        <end position="431"/>
    </location>
</feature>
<dbReference type="Pfam" id="PF00501">
    <property type="entry name" value="AMP-binding"/>
    <property type="match status" value="1"/>
</dbReference>
<dbReference type="Pfam" id="PF13193">
    <property type="entry name" value="AMP-binding_C"/>
    <property type="match status" value="1"/>
</dbReference>
<dbReference type="SUPFAM" id="SSF56801">
    <property type="entry name" value="Acetyl-CoA synthetase-like"/>
    <property type="match status" value="1"/>
</dbReference>
<proteinExistence type="predicted"/>
<feature type="domain" description="AMP-binding enzyme C-terminal" evidence="2">
    <location>
        <begin position="482"/>
        <end position="562"/>
    </location>
</feature>
<sequence length="572" mass="62583">MTSATASPAHTPVWTSETTLELPNTDIVSFAFSKTGTYDLDKPIFLDAEDSSRFVTAAQARDTVQQLCKGFQHSGLKLGDCVTICSFNTILYPCLWLGVIGAGGVVAGVNPALTVSELKHHFAVTGTRFLFVHETCFKHISQAAAEYGIGAASIYLFDDDLIFAEHEVCSSDGSEDNDGVLLDAQSEDTSLDGDSQAPRQLRALLKLGHGQWRTFKQQDATATPALHATTSGTTGLPKAAVIPHQYLVSQSVMLEDQCASREGMISQLICLPVFHTFAGNAAFVLPLLCGIPTYFLPRFKLNDYVDTIERFRITDSLVVPPIISSLVLQGENLGKKLHSLRRLICAGAPMNPEVQKSLYQYVSPKCRISQCWGTTETGWVTLTPVKELDHSGSVGRLTANAQLKLVPADKDILEGQRGEALIKSTSMFLGYRDNPSANESAFDEDGFYRTGDSAHYQDGKVYVEGRIKDVMKVNGWQVSPEELEEKIQAHPDVADCAVVGHTWKDHAGLEQTRPRAYVVLKEGSRADTDDICTWVSLRTASYKHLKGGVFFTDSIPRNASGKILRRMLVNGQ</sequence>
<accession>A0ABR0KG63</accession>
<dbReference type="Proteomes" id="UP001345013">
    <property type="component" value="Unassembled WGS sequence"/>
</dbReference>
<evidence type="ECO:0000313" key="4">
    <source>
        <dbReference type="Proteomes" id="UP001345013"/>
    </source>
</evidence>
<dbReference type="InterPro" id="IPR045851">
    <property type="entry name" value="AMP-bd_C_sf"/>
</dbReference>
<dbReference type="InterPro" id="IPR025110">
    <property type="entry name" value="AMP-bd_C"/>
</dbReference>
<evidence type="ECO:0000259" key="1">
    <source>
        <dbReference type="Pfam" id="PF00501"/>
    </source>
</evidence>